<name>A3ZV03_9BACT</name>
<accession>A3ZV03</accession>
<evidence type="ECO:0000313" key="3">
    <source>
        <dbReference type="Proteomes" id="UP000004358"/>
    </source>
</evidence>
<dbReference type="AlphaFoldDB" id="A3ZV03"/>
<organism evidence="2 3">
    <name type="scientific">Blastopirellula marina DSM 3645</name>
    <dbReference type="NCBI Taxonomy" id="314230"/>
    <lineage>
        <taxon>Bacteria</taxon>
        <taxon>Pseudomonadati</taxon>
        <taxon>Planctomycetota</taxon>
        <taxon>Planctomycetia</taxon>
        <taxon>Pirellulales</taxon>
        <taxon>Pirellulaceae</taxon>
        <taxon>Blastopirellula</taxon>
    </lineage>
</organism>
<dbReference type="EMBL" id="AANZ01000013">
    <property type="protein sequence ID" value="EAQ79739.1"/>
    <property type="molecule type" value="Genomic_DNA"/>
</dbReference>
<comment type="caution">
    <text evidence="2">The sequence shown here is derived from an EMBL/GenBank/DDBJ whole genome shotgun (WGS) entry which is preliminary data.</text>
</comment>
<dbReference type="STRING" id="314230.DSM3645_24560"/>
<dbReference type="InterPro" id="IPR036196">
    <property type="entry name" value="Ptyr_pPase_sf"/>
</dbReference>
<dbReference type="RefSeq" id="WP_002652809.1">
    <property type="nucleotide sequence ID" value="NZ_CH672376.1"/>
</dbReference>
<evidence type="ECO:0000259" key="1">
    <source>
        <dbReference type="SMART" id="SM00226"/>
    </source>
</evidence>
<gene>
    <name evidence="2" type="ORF">DSM3645_24560</name>
</gene>
<dbReference type="SUPFAM" id="SSF52788">
    <property type="entry name" value="Phosphotyrosine protein phosphatases I"/>
    <property type="match status" value="1"/>
</dbReference>
<reference evidence="2 3" key="1">
    <citation type="submission" date="2006-02" db="EMBL/GenBank/DDBJ databases">
        <authorList>
            <person name="Amann R."/>
            <person name="Ferriera S."/>
            <person name="Johnson J."/>
            <person name="Kravitz S."/>
            <person name="Halpern A."/>
            <person name="Remington K."/>
            <person name="Beeson K."/>
            <person name="Tran B."/>
            <person name="Rogers Y.-H."/>
            <person name="Friedman R."/>
            <person name="Venter J.C."/>
        </authorList>
    </citation>
    <scope>NUCLEOTIDE SEQUENCE [LARGE SCALE GENOMIC DNA]</scope>
    <source>
        <strain evidence="2 3">DSM 3645</strain>
    </source>
</reference>
<dbReference type="InterPro" id="IPR023485">
    <property type="entry name" value="Ptyr_pPase"/>
</dbReference>
<dbReference type="Gene3D" id="3.40.50.2300">
    <property type="match status" value="1"/>
</dbReference>
<dbReference type="HOGENOM" id="CLU_144002_0_0_0"/>
<sequence>MTLSEKIRQAKQLGFEYPQASEPDMIERDLLKILFVCSMNQWRSPTAEKIYADKPQLLVRSCGTSRNARKTVSSEDLQWADIVFVMEQKQKQRLLVEFPHEMRFQEIHVLDIPDDYKFMDPELVAEILAAVDPILTRDAGSFNVGAKKTRRRH</sequence>
<proteinExistence type="predicted"/>
<feature type="domain" description="Phosphotyrosine protein phosphatase I" evidence="1">
    <location>
        <begin position="31"/>
        <end position="137"/>
    </location>
</feature>
<protein>
    <recommendedName>
        <fullName evidence="1">Phosphotyrosine protein phosphatase I domain-containing protein</fullName>
    </recommendedName>
</protein>
<dbReference type="Proteomes" id="UP000004358">
    <property type="component" value="Unassembled WGS sequence"/>
</dbReference>
<evidence type="ECO:0000313" key="2">
    <source>
        <dbReference type="EMBL" id="EAQ79739.1"/>
    </source>
</evidence>
<dbReference type="SMART" id="SM00226">
    <property type="entry name" value="LMWPc"/>
    <property type="match status" value="1"/>
</dbReference>
<dbReference type="eggNOG" id="COG4551">
    <property type="taxonomic scope" value="Bacteria"/>
</dbReference>